<reference evidence="1" key="1">
    <citation type="journal article" date="2020" name="Stud. Mycol.">
        <title>101 Dothideomycetes genomes: a test case for predicting lifestyles and emergence of pathogens.</title>
        <authorList>
            <person name="Haridas S."/>
            <person name="Albert R."/>
            <person name="Binder M."/>
            <person name="Bloem J."/>
            <person name="Labutti K."/>
            <person name="Salamov A."/>
            <person name="Andreopoulos B."/>
            <person name="Baker S."/>
            <person name="Barry K."/>
            <person name="Bills G."/>
            <person name="Bluhm B."/>
            <person name="Cannon C."/>
            <person name="Castanera R."/>
            <person name="Culley D."/>
            <person name="Daum C."/>
            <person name="Ezra D."/>
            <person name="Gonzalez J."/>
            <person name="Henrissat B."/>
            <person name="Kuo A."/>
            <person name="Liang C."/>
            <person name="Lipzen A."/>
            <person name="Lutzoni F."/>
            <person name="Magnuson J."/>
            <person name="Mondo S."/>
            <person name="Nolan M."/>
            <person name="Ohm R."/>
            <person name="Pangilinan J."/>
            <person name="Park H.-J."/>
            <person name="Ramirez L."/>
            <person name="Alfaro M."/>
            <person name="Sun H."/>
            <person name="Tritt A."/>
            <person name="Yoshinaga Y."/>
            <person name="Zwiers L.-H."/>
            <person name="Turgeon B."/>
            <person name="Goodwin S."/>
            <person name="Spatafora J."/>
            <person name="Crous P."/>
            <person name="Grigoriev I."/>
        </authorList>
    </citation>
    <scope>NUCLEOTIDE SEQUENCE</scope>
    <source>
        <strain evidence="1">CBS 262.69</strain>
    </source>
</reference>
<evidence type="ECO:0000313" key="2">
    <source>
        <dbReference type="Proteomes" id="UP000799640"/>
    </source>
</evidence>
<gene>
    <name evidence="1" type="ORF">EJ06DRAFT_419821</name>
</gene>
<accession>A0A6G1HWR1</accession>
<dbReference type="Proteomes" id="UP000799640">
    <property type="component" value="Unassembled WGS sequence"/>
</dbReference>
<organism evidence="1 2">
    <name type="scientific">Trichodelitschia bisporula</name>
    <dbReference type="NCBI Taxonomy" id="703511"/>
    <lineage>
        <taxon>Eukaryota</taxon>
        <taxon>Fungi</taxon>
        <taxon>Dikarya</taxon>
        <taxon>Ascomycota</taxon>
        <taxon>Pezizomycotina</taxon>
        <taxon>Dothideomycetes</taxon>
        <taxon>Dothideomycetes incertae sedis</taxon>
        <taxon>Phaeotrichales</taxon>
        <taxon>Phaeotrichaceae</taxon>
        <taxon>Trichodelitschia</taxon>
    </lineage>
</organism>
<protein>
    <submittedName>
        <fullName evidence="1">Uncharacterized protein</fullName>
    </submittedName>
</protein>
<sequence>MLHVRCTYFFCFISSLHQLPSHSIPSRRIAYLLILCNNPAGIASHRSALHLVFLTAQVVYVTCVYCSTFVLQSYGVGELRSCSTLQWRRQSNPTTQSAVMIP</sequence>
<keyword evidence="2" id="KW-1185">Reference proteome</keyword>
<evidence type="ECO:0000313" key="1">
    <source>
        <dbReference type="EMBL" id="KAF2400175.1"/>
    </source>
</evidence>
<dbReference type="AlphaFoldDB" id="A0A6G1HWR1"/>
<proteinExistence type="predicted"/>
<dbReference type="EMBL" id="ML996695">
    <property type="protein sequence ID" value="KAF2400175.1"/>
    <property type="molecule type" value="Genomic_DNA"/>
</dbReference>
<name>A0A6G1HWR1_9PEZI</name>